<dbReference type="InterPro" id="IPR050708">
    <property type="entry name" value="T6SS_VgrG/RHS"/>
</dbReference>
<dbReference type="Pfam" id="PF05954">
    <property type="entry name" value="Phage_GPD"/>
    <property type="match status" value="1"/>
</dbReference>
<dbReference type="Pfam" id="PF04717">
    <property type="entry name" value="Phage_base_V"/>
    <property type="match status" value="1"/>
</dbReference>
<dbReference type="PANTHER" id="PTHR32305:SF15">
    <property type="entry name" value="PROTEIN RHSA-RELATED"/>
    <property type="match status" value="1"/>
</dbReference>
<dbReference type="InterPro" id="IPR006531">
    <property type="entry name" value="Gp5/Vgr_OB"/>
</dbReference>
<name>A0A149PN92_9BURK</name>
<dbReference type="Pfam" id="PF22178">
    <property type="entry name" value="Gp5_trimer_C"/>
    <property type="match status" value="1"/>
</dbReference>
<dbReference type="NCBIfam" id="TIGR01646">
    <property type="entry name" value="vgr_GE"/>
    <property type="match status" value="1"/>
</dbReference>
<dbReference type="AlphaFoldDB" id="A0A149PN92"/>
<sequence>MSRPTPTADSTRITLANAPFDALFPSSFTGREALNATAEFRVRAIGAAPPVALSGMTGQHATLSLVWGETPRVIDAVCTRAALLPGTVDASHYSLELRSWLWLLTLATNNRVFQGKTTQQIIEAVFKGHNAIDYSFSLTGNDEARDWCVQYAETDFSFVSRLCEEEGWFYFFKHESGKHTLVIADSNDAFEPLPGSATLAYTPGTSGLVETGQILYCEIVEQTATGVLAHSDYAFLTPASQLYSQAQADPDAPTVYEYPGRYDTSAAASAITKRRIDALRTVTRRLIGESDCRALMPGYKFTLTGHDSEDANISWVVASVVHDADHHRYGNRFEAFPASTTWRPERVTRRPLMSTQTATVVGKDGEELWTDQYGRVKVQFHWDRDGKNDEQSSCWIRVAQPWASKRFGMQFMPRIGDEVVVTFVDGDPDRPLITGSVYNGANLPTYTLPDNQTQSGIKTNTPKGGNGFNELRFEDKQDSEEVFLKAQKDLNVNVLHDAAWTIDHDETSTIKNARTHTVKEGDDTLVVEQGNRSATLKTGNETIDIKGTRTVKAGGDETRTVGGDLAQTVTGNMTLSVDGNLTIKVTGTLTLQSSGDLTAKSDASMTHKAAISLTNQAGTSLTNKSDGTLSNEGQSVTNKGAVEQTVDGGGLLTVKGGIVKIN</sequence>
<dbReference type="NCBIfam" id="TIGR03361">
    <property type="entry name" value="VI_Rhs_Vgr"/>
    <property type="match status" value="1"/>
</dbReference>
<evidence type="ECO:0000256" key="3">
    <source>
        <dbReference type="ARBA" id="ARBA00022525"/>
    </source>
</evidence>
<keyword evidence="3" id="KW-0964">Secreted</keyword>
<evidence type="ECO:0000259" key="5">
    <source>
        <dbReference type="Pfam" id="PF04717"/>
    </source>
</evidence>
<evidence type="ECO:0000256" key="1">
    <source>
        <dbReference type="ARBA" id="ARBA00004613"/>
    </source>
</evidence>
<dbReference type="SUPFAM" id="SSF69279">
    <property type="entry name" value="Phage tail proteins"/>
    <property type="match status" value="2"/>
</dbReference>
<dbReference type="EMBL" id="LRBG01000022">
    <property type="protein sequence ID" value="KXU86474.1"/>
    <property type="molecule type" value="Genomic_DNA"/>
</dbReference>
<dbReference type="InterPro" id="IPR017847">
    <property type="entry name" value="T6SS_RhsGE_Vgr_subset"/>
</dbReference>
<dbReference type="Proteomes" id="UP000075613">
    <property type="component" value="Unassembled WGS sequence"/>
</dbReference>
<comment type="caution">
    <text evidence="7">The sequence shown here is derived from an EMBL/GenBank/DDBJ whole genome shotgun (WGS) entry which is preliminary data.</text>
</comment>
<dbReference type="GO" id="GO:0005576">
    <property type="term" value="C:extracellular region"/>
    <property type="evidence" value="ECO:0007669"/>
    <property type="project" value="UniProtKB-SubCell"/>
</dbReference>
<gene>
    <name evidence="7" type="ORF">CI15_18720</name>
</gene>
<organism evidence="7 8">
    <name type="scientific">Paraburkholderia monticola</name>
    <dbReference type="NCBI Taxonomy" id="1399968"/>
    <lineage>
        <taxon>Bacteria</taxon>
        <taxon>Pseudomonadati</taxon>
        <taxon>Pseudomonadota</taxon>
        <taxon>Betaproteobacteria</taxon>
        <taxon>Burkholderiales</taxon>
        <taxon>Burkholderiaceae</taxon>
        <taxon>Paraburkholderia</taxon>
    </lineage>
</organism>
<evidence type="ECO:0000313" key="7">
    <source>
        <dbReference type="EMBL" id="KXU86474.1"/>
    </source>
</evidence>
<feature type="compositionally biased region" description="Polar residues" evidence="4">
    <location>
        <begin position="448"/>
        <end position="463"/>
    </location>
</feature>
<dbReference type="SUPFAM" id="SSF69255">
    <property type="entry name" value="gp5 N-terminal domain-like"/>
    <property type="match status" value="1"/>
</dbReference>
<dbReference type="InterPro" id="IPR054030">
    <property type="entry name" value="Gp5_Vgr_C"/>
</dbReference>
<dbReference type="STRING" id="1399968.CI15_18720"/>
<feature type="domain" description="Gp5/Type VI secretion system Vgr C-terminal trimerisation" evidence="6">
    <location>
        <begin position="455"/>
        <end position="563"/>
    </location>
</feature>
<dbReference type="RefSeq" id="WP_062129763.1">
    <property type="nucleotide sequence ID" value="NZ_LRBG01000022.1"/>
</dbReference>
<dbReference type="OrthoDB" id="1907165at2"/>
<feature type="region of interest" description="Disordered" evidence="4">
    <location>
        <begin position="448"/>
        <end position="467"/>
    </location>
</feature>
<dbReference type="InterPro" id="IPR006533">
    <property type="entry name" value="T6SS_Vgr_RhsGE"/>
</dbReference>
<dbReference type="Gene3D" id="3.55.50.10">
    <property type="entry name" value="Baseplate protein-like domains"/>
    <property type="match status" value="1"/>
</dbReference>
<evidence type="ECO:0000313" key="8">
    <source>
        <dbReference type="Proteomes" id="UP000075613"/>
    </source>
</evidence>
<dbReference type="Gene3D" id="4.10.220.110">
    <property type="match status" value="1"/>
</dbReference>
<comment type="subcellular location">
    <subcellularLocation>
        <location evidence="1">Secreted</location>
    </subcellularLocation>
</comment>
<feature type="compositionally biased region" description="Polar residues" evidence="4">
    <location>
        <begin position="618"/>
        <end position="638"/>
    </location>
</feature>
<dbReference type="Gene3D" id="2.30.110.50">
    <property type="match status" value="1"/>
</dbReference>
<accession>A0A149PN92</accession>
<keyword evidence="8" id="KW-1185">Reference proteome</keyword>
<feature type="domain" description="Gp5/Type VI secretion system Vgr protein OB-fold" evidence="5">
    <location>
        <begin position="370"/>
        <end position="438"/>
    </location>
</feature>
<evidence type="ECO:0000259" key="6">
    <source>
        <dbReference type="Pfam" id="PF22178"/>
    </source>
</evidence>
<dbReference type="InterPro" id="IPR037026">
    <property type="entry name" value="Vgr_OB-fold_dom_sf"/>
</dbReference>
<dbReference type="Gene3D" id="2.40.50.230">
    <property type="entry name" value="Gp5 N-terminal domain"/>
    <property type="match status" value="1"/>
</dbReference>
<evidence type="ECO:0000256" key="4">
    <source>
        <dbReference type="SAM" id="MobiDB-lite"/>
    </source>
</evidence>
<evidence type="ECO:0000256" key="2">
    <source>
        <dbReference type="ARBA" id="ARBA00005558"/>
    </source>
</evidence>
<dbReference type="PANTHER" id="PTHR32305">
    <property type="match status" value="1"/>
</dbReference>
<reference evidence="7 8" key="1">
    <citation type="journal article" date="2015" name="Int. J. Syst. Evol. Microbiol.">
        <title>Burkholderia monticola sp. nov., isolated from mountain soil.</title>
        <authorList>
            <person name="Baek I."/>
            <person name="Seo B."/>
            <person name="Lee I."/>
            <person name="Yi H."/>
            <person name="Chun J."/>
        </authorList>
    </citation>
    <scope>NUCLEOTIDE SEQUENCE [LARGE SCALE GENOMIC DNA]</scope>
    <source>
        <strain evidence="7 8">JC2948</strain>
    </source>
</reference>
<feature type="region of interest" description="Disordered" evidence="4">
    <location>
        <begin position="618"/>
        <end position="642"/>
    </location>
</feature>
<protein>
    <submittedName>
        <fullName evidence="7">Type IV secretion protein Rhs</fullName>
    </submittedName>
</protein>
<proteinExistence type="inferred from homology"/>
<dbReference type="SUPFAM" id="SSF69349">
    <property type="entry name" value="Phage fibre proteins"/>
    <property type="match status" value="1"/>
</dbReference>
<comment type="similarity">
    <text evidence="2">Belongs to the VgrG protein family.</text>
</comment>